<proteinExistence type="predicted"/>
<protein>
    <submittedName>
        <fullName evidence="1">Uncharacterized protein</fullName>
    </submittedName>
</protein>
<dbReference type="Proteomes" id="UP000317178">
    <property type="component" value="Chromosome"/>
</dbReference>
<reference evidence="1 2" key="1">
    <citation type="submission" date="2019-02" db="EMBL/GenBank/DDBJ databases">
        <title>Deep-cultivation of Planctomycetes and their phenomic and genomic characterization uncovers novel biology.</title>
        <authorList>
            <person name="Wiegand S."/>
            <person name="Jogler M."/>
            <person name="Boedeker C."/>
            <person name="Pinto D."/>
            <person name="Vollmers J."/>
            <person name="Rivas-Marin E."/>
            <person name="Kohn T."/>
            <person name="Peeters S.H."/>
            <person name="Heuer A."/>
            <person name="Rast P."/>
            <person name="Oberbeckmann S."/>
            <person name="Bunk B."/>
            <person name="Jeske O."/>
            <person name="Meyerdierks A."/>
            <person name="Storesund J.E."/>
            <person name="Kallscheuer N."/>
            <person name="Luecker S."/>
            <person name="Lage O.M."/>
            <person name="Pohl T."/>
            <person name="Merkel B.J."/>
            <person name="Hornburger P."/>
            <person name="Mueller R.-W."/>
            <person name="Bruemmer F."/>
            <person name="Labrenz M."/>
            <person name="Spormann A.M."/>
            <person name="Op den Camp H."/>
            <person name="Overmann J."/>
            <person name="Amann R."/>
            <person name="Jetten M.S.M."/>
            <person name="Mascher T."/>
            <person name="Medema M.H."/>
            <person name="Devos D.P."/>
            <person name="Kaster A.-K."/>
            <person name="Ovreas L."/>
            <person name="Rohde M."/>
            <person name="Galperin M.Y."/>
            <person name="Jogler C."/>
        </authorList>
    </citation>
    <scope>NUCLEOTIDE SEQUENCE [LARGE SCALE GENOMIC DNA]</scope>
    <source>
        <strain evidence="1 2">Pla110</strain>
    </source>
</reference>
<name>A0A518CTR9_9PLAN</name>
<sequence length="59" mass="6830">MLAKHNDSKVHSKDIGPTFKTSTFWRVCCGSVMGFERDSFRDLNAAIRFDAKMTYRAQR</sequence>
<gene>
    <name evidence="1" type="ORF">Pla110_43580</name>
</gene>
<organism evidence="1 2">
    <name type="scientific">Polystyrenella longa</name>
    <dbReference type="NCBI Taxonomy" id="2528007"/>
    <lineage>
        <taxon>Bacteria</taxon>
        <taxon>Pseudomonadati</taxon>
        <taxon>Planctomycetota</taxon>
        <taxon>Planctomycetia</taxon>
        <taxon>Planctomycetales</taxon>
        <taxon>Planctomycetaceae</taxon>
        <taxon>Polystyrenella</taxon>
    </lineage>
</organism>
<evidence type="ECO:0000313" key="1">
    <source>
        <dbReference type="EMBL" id="QDU82598.1"/>
    </source>
</evidence>
<dbReference type="KEGG" id="plon:Pla110_43580"/>
<evidence type="ECO:0000313" key="2">
    <source>
        <dbReference type="Proteomes" id="UP000317178"/>
    </source>
</evidence>
<accession>A0A518CTR9</accession>
<dbReference type="EMBL" id="CP036281">
    <property type="protein sequence ID" value="QDU82598.1"/>
    <property type="molecule type" value="Genomic_DNA"/>
</dbReference>
<keyword evidence="2" id="KW-1185">Reference proteome</keyword>
<dbReference type="AlphaFoldDB" id="A0A518CTR9"/>